<dbReference type="SMART" id="SM00342">
    <property type="entry name" value="HTH_ARAC"/>
    <property type="match status" value="1"/>
</dbReference>
<dbReference type="Proteomes" id="UP000309676">
    <property type="component" value="Unassembled WGS sequence"/>
</dbReference>
<evidence type="ECO:0000259" key="5">
    <source>
        <dbReference type="PROSITE" id="PS01124"/>
    </source>
</evidence>
<dbReference type="Gene3D" id="1.10.10.60">
    <property type="entry name" value="Homeodomain-like"/>
    <property type="match status" value="1"/>
</dbReference>
<protein>
    <submittedName>
        <fullName evidence="6">Helix-turn-helix transcriptional regulator</fullName>
    </submittedName>
</protein>
<dbReference type="PROSITE" id="PS00041">
    <property type="entry name" value="HTH_ARAC_FAMILY_1"/>
    <property type="match status" value="1"/>
</dbReference>
<dbReference type="InterPro" id="IPR003313">
    <property type="entry name" value="AraC-bd"/>
</dbReference>
<accession>A0A5R9G8Y0</accession>
<dbReference type="GO" id="GO:0003700">
    <property type="term" value="F:DNA-binding transcription factor activity"/>
    <property type="evidence" value="ECO:0007669"/>
    <property type="project" value="InterPro"/>
</dbReference>
<evidence type="ECO:0000256" key="4">
    <source>
        <dbReference type="ARBA" id="ARBA00023163"/>
    </source>
</evidence>
<sequence>MEPFPMEYVRGASPGTVIYNPGGAFGPRLQLDVQFVLLHTGAMRVEIDGVPLDCPPGRVAMLLPGRTETFAFHRTMPTWHRWIAVEVNDAAAAARLLEPLPRVQPLTEEFNRLADLLLSLRDKERLADGVAKALGLAAVRLYAEMASRSPKTTAAHESVTAAKAAAHRRFGEDLTLDELAKEAGVSPEHLVRLFKRHENTTPMRYVWQYRVLAAHDMLVHTGLSVGEIAARCGFKTSYHFARMFKQRMGKSPSQVRKESWQGLV</sequence>
<organism evidence="6 7">
    <name type="scientific">Paenibacillus antri</name>
    <dbReference type="NCBI Taxonomy" id="2582848"/>
    <lineage>
        <taxon>Bacteria</taxon>
        <taxon>Bacillati</taxon>
        <taxon>Bacillota</taxon>
        <taxon>Bacilli</taxon>
        <taxon>Bacillales</taxon>
        <taxon>Paenibacillaceae</taxon>
        <taxon>Paenibacillus</taxon>
    </lineage>
</organism>
<keyword evidence="1" id="KW-0805">Transcription regulation</keyword>
<evidence type="ECO:0000256" key="3">
    <source>
        <dbReference type="ARBA" id="ARBA00023159"/>
    </source>
</evidence>
<dbReference type="RefSeq" id="WP_138193112.1">
    <property type="nucleotide sequence ID" value="NZ_VCIW01000003.1"/>
</dbReference>
<dbReference type="InterPro" id="IPR037923">
    <property type="entry name" value="HTH-like"/>
</dbReference>
<dbReference type="InterPro" id="IPR018062">
    <property type="entry name" value="HTH_AraC-typ_CS"/>
</dbReference>
<dbReference type="EMBL" id="VCIW01000003">
    <property type="protein sequence ID" value="TLS52872.1"/>
    <property type="molecule type" value="Genomic_DNA"/>
</dbReference>
<keyword evidence="3" id="KW-0010">Activator</keyword>
<keyword evidence="4" id="KW-0804">Transcription</keyword>
<dbReference type="SUPFAM" id="SSF51215">
    <property type="entry name" value="Regulatory protein AraC"/>
    <property type="match status" value="1"/>
</dbReference>
<gene>
    <name evidence="6" type="ORF">FE782_05715</name>
</gene>
<feature type="domain" description="HTH araC/xylS-type" evidence="5">
    <location>
        <begin position="160"/>
        <end position="258"/>
    </location>
</feature>
<name>A0A5R9G8Y0_9BACL</name>
<dbReference type="GO" id="GO:0043565">
    <property type="term" value="F:sequence-specific DNA binding"/>
    <property type="evidence" value="ECO:0007669"/>
    <property type="project" value="InterPro"/>
</dbReference>
<comment type="caution">
    <text evidence="6">The sequence shown here is derived from an EMBL/GenBank/DDBJ whole genome shotgun (WGS) entry which is preliminary data.</text>
</comment>
<dbReference type="AlphaFoldDB" id="A0A5R9G8Y0"/>
<evidence type="ECO:0000256" key="2">
    <source>
        <dbReference type="ARBA" id="ARBA00023125"/>
    </source>
</evidence>
<keyword evidence="2" id="KW-0238">DNA-binding</keyword>
<dbReference type="InterPro" id="IPR009057">
    <property type="entry name" value="Homeodomain-like_sf"/>
</dbReference>
<reference evidence="6 7" key="1">
    <citation type="submission" date="2019-05" db="EMBL/GenBank/DDBJ databases">
        <authorList>
            <person name="Narsing Rao M.P."/>
            <person name="Li W.J."/>
        </authorList>
    </citation>
    <scope>NUCLEOTIDE SEQUENCE [LARGE SCALE GENOMIC DNA]</scope>
    <source>
        <strain evidence="6 7">SYSU_K30003</strain>
    </source>
</reference>
<evidence type="ECO:0000313" key="6">
    <source>
        <dbReference type="EMBL" id="TLS52872.1"/>
    </source>
</evidence>
<dbReference type="PRINTS" id="PR00032">
    <property type="entry name" value="HTHARAC"/>
</dbReference>
<dbReference type="OrthoDB" id="2559672at2"/>
<dbReference type="SUPFAM" id="SSF46689">
    <property type="entry name" value="Homeodomain-like"/>
    <property type="match status" value="2"/>
</dbReference>
<dbReference type="Pfam" id="PF12833">
    <property type="entry name" value="HTH_18"/>
    <property type="match status" value="1"/>
</dbReference>
<proteinExistence type="predicted"/>
<dbReference type="PANTHER" id="PTHR46796">
    <property type="entry name" value="HTH-TYPE TRANSCRIPTIONAL ACTIVATOR RHAS-RELATED"/>
    <property type="match status" value="1"/>
</dbReference>
<evidence type="ECO:0000313" key="7">
    <source>
        <dbReference type="Proteomes" id="UP000309676"/>
    </source>
</evidence>
<evidence type="ECO:0000256" key="1">
    <source>
        <dbReference type="ARBA" id="ARBA00023015"/>
    </source>
</evidence>
<dbReference type="PROSITE" id="PS01124">
    <property type="entry name" value="HTH_ARAC_FAMILY_2"/>
    <property type="match status" value="1"/>
</dbReference>
<dbReference type="InterPro" id="IPR018060">
    <property type="entry name" value="HTH_AraC"/>
</dbReference>
<dbReference type="InterPro" id="IPR050204">
    <property type="entry name" value="AraC_XylS_family_regulators"/>
</dbReference>
<dbReference type="Pfam" id="PF02311">
    <property type="entry name" value="AraC_binding"/>
    <property type="match status" value="1"/>
</dbReference>
<dbReference type="InterPro" id="IPR020449">
    <property type="entry name" value="Tscrpt_reg_AraC-type_HTH"/>
</dbReference>
<keyword evidence="7" id="KW-1185">Reference proteome</keyword>